<evidence type="ECO:0000256" key="1">
    <source>
        <dbReference type="ARBA" id="ARBA00004651"/>
    </source>
</evidence>
<feature type="transmembrane region" description="Helical" evidence="11">
    <location>
        <begin position="583"/>
        <end position="605"/>
    </location>
</feature>
<reference evidence="13" key="1">
    <citation type="submission" date="2016-11" db="UniProtKB">
        <authorList>
            <consortium name="WormBaseParasite"/>
        </authorList>
    </citation>
    <scope>IDENTIFICATION</scope>
</reference>
<keyword evidence="4" id="KW-1003">Cell membrane</keyword>
<feature type="transmembrane region" description="Helical" evidence="11">
    <location>
        <begin position="286"/>
        <end position="305"/>
    </location>
</feature>
<dbReference type="Proteomes" id="UP000095287">
    <property type="component" value="Unplaced"/>
</dbReference>
<proteinExistence type="inferred from homology"/>
<organism evidence="12 13">
    <name type="scientific">Steinernema glaseri</name>
    <dbReference type="NCBI Taxonomy" id="37863"/>
    <lineage>
        <taxon>Eukaryota</taxon>
        <taxon>Metazoa</taxon>
        <taxon>Ecdysozoa</taxon>
        <taxon>Nematoda</taxon>
        <taxon>Chromadorea</taxon>
        <taxon>Rhabditida</taxon>
        <taxon>Tylenchina</taxon>
        <taxon>Panagrolaimomorpha</taxon>
        <taxon>Strongyloidoidea</taxon>
        <taxon>Steinernematidae</taxon>
        <taxon>Steinernema</taxon>
    </lineage>
</organism>
<evidence type="ECO:0000256" key="3">
    <source>
        <dbReference type="ARBA" id="ARBA00022448"/>
    </source>
</evidence>
<dbReference type="GO" id="GO:0015252">
    <property type="term" value="F:proton channel activity"/>
    <property type="evidence" value="ECO:0007669"/>
    <property type="project" value="InterPro"/>
</dbReference>
<keyword evidence="8" id="KW-0406">Ion transport</keyword>
<keyword evidence="5 11" id="KW-0812">Transmembrane</keyword>
<keyword evidence="6" id="KW-0375">Hydrogen ion transport</keyword>
<sequence>MIVATSFSSLGPTTSVHAQDGRILRLNDKLVKNRAAQLTSFGKLKTIACVCVAGREERPNDNRCYRTVCSADVCRGQKGATDNNRAHLTPSEFTVIVGYGGGMSPKAVNYHFEDKVYHDDERDHASSESEDETVHSTYRTSVLSSRASLLPTSRWTSNSDGVEFFCSVVAMVYFIFMTIFGFNISLFAYDERVPVLNFVFSLVMYGAGIIFFVYMYFFVLYTGWMRFFRKAPPPEPDRRVAVYETTVAAPLYLRLGTLVFGTVAIIFYFLEMVLFFTNNYIHTREFIVHILATIFTFQQMCFICIHPKIRFSHSKFFIIFGMMHTVTVNLWTWFIFIFKKQTKKYKTMGANTSPIHLASSSSSSSSEEFLDTLQNTELHRVFPDNFTSQIINNAASLVLNEPDIVTSYIFADFLAFMHTCVVELAIIAAAVMFVLWKTIHRKEYRVEDLQEQKQKKKHKGRCKLDCSESAFGIIACIVFIIAIGVMIGIYHMLKVRDVIGYPAVILEYTDLGLFVVLIVATVIAAIRMRKLEFDSHDHGPADLLDRLLLFMAFCAELAYSGMIIVVWISLLHTREDKLIHVPFVYGIRLVQVITQTAFIFQSLRLKDNHKTKHGKQFVTFIFLANTVLFFFTIYESIENGIGFLDAPDGSGQPSYAFVVHFVSPLIVFYRFHSSACLAELWEHIYGHVGHH</sequence>
<evidence type="ECO:0000313" key="13">
    <source>
        <dbReference type="WBParaSite" id="L893_g26750.t1"/>
    </source>
</evidence>
<feature type="transmembrane region" description="Helical" evidence="11">
    <location>
        <begin position="413"/>
        <end position="436"/>
    </location>
</feature>
<feature type="transmembrane region" description="Helical" evidence="11">
    <location>
        <begin position="317"/>
        <end position="338"/>
    </location>
</feature>
<evidence type="ECO:0000256" key="11">
    <source>
        <dbReference type="SAM" id="Phobius"/>
    </source>
</evidence>
<protein>
    <submittedName>
        <fullName evidence="13">XK-related protein</fullName>
    </submittedName>
</protein>
<evidence type="ECO:0000256" key="9">
    <source>
        <dbReference type="ARBA" id="ARBA00023136"/>
    </source>
</evidence>
<evidence type="ECO:0000256" key="4">
    <source>
        <dbReference type="ARBA" id="ARBA00022475"/>
    </source>
</evidence>
<dbReference type="PANTHER" id="PTHR21522">
    <property type="entry name" value="PROTON CHANNEL OTOP"/>
    <property type="match status" value="1"/>
</dbReference>
<keyword evidence="9 11" id="KW-0472">Membrane</keyword>
<dbReference type="Pfam" id="PF03189">
    <property type="entry name" value="Otopetrin"/>
    <property type="match status" value="1"/>
</dbReference>
<accession>A0A1I7ZIG8</accession>
<comment type="subcellular location">
    <subcellularLocation>
        <location evidence="1">Cell membrane</location>
        <topology evidence="1">Multi-pass membrane protein</topology>
    </subcellularLocation>
</comment>
<keyword evidence="7 11" id="KW-1133">Transmembrane helix</keyword>
<keyword evidence="12" id="KW-1185">Reference proteome</keyword>
<dbReference type="InterPro" id="IPR004878">
    <property type="entry name" value="Otopetrin"/>
</dbReference>
<feature type="transmembrane region" description="Helical" evidence="11">
    <location>
        <begin position="470"/>
        <end position="493"/>
    </location>
</feature>
<evidence type="ECO:0000256" key="7">
    <source>
        <dbReference type="ARBA" id="ARBA00022989"/>
    </source>
</evidence>
<evidence type="ECO:0000313" key="12">
    <source>
        <dbReference type="Proteomes" id="UP000095287"/>
    </source>
</evidence>
<dbReference type="AlphaFoldDB" id="A0A1I7ZIG8"/>
<feature type="transmembrane region" description="Helical" evidence="11">
    <location>
        <begin position="251"/>
        <end position="274"/>
    </location>
</feature>
<feature type="transmembrane region" description="Helical" evidence="11">
    <location>
        <begin position="195"/>
        <end position="221"/>
    </location>
</feature>
<evidence type="ECO:0000256" key="6">
    <source>
        <dbReference type="ARBA" id="ARBA00022781"/>
    </source>
</evidence>
<dbReference type="WBParaSite" id="L893_g26750.t1">
    <property type="protein sequence ID" value="L893_g26750.t1"/>
    <property type="gene ID" value="L893_g26750"/>
</dbReference>
<dbReference type="PANTHER" id="PTHR21522:SF43">
    <property type="entry name" value="OTOPETRIN-2"/>
    <property type="match status" value="1"/>
</dbReference>
<feature type="transmembrane region" description="Helical" evidence="11">
    <location>
        <begin position="164"/>
        <end position="189"/>
    </location>
</feature>
<feature type="transmembrane region" description="Helical" evidence="11">
    <location>
        <begin position="547"/>
        <end position="571"/>
    </location>
</feature>
<feature type="transmembrane region" description="Helical" evidence="11">
    <location>
        <begin position="505"/>
        <end position="526"/>
    </location>
</feature>
<evidence type="ECO:0000256" key="2">
    <source>
        <dbReference type="ARBA" id="ARBA00006513"/>
    </source>
</evidence>
<evidence type="ECO:0000256" key="8">
    <source>
        <dbReference type="ARBA" id="ARBA00023065"/>
    </source>
</evidence>
<evidence type="ECO:0000256" key="5">
    <source>
        <dbReference type="ARBA" id="ARBA00022692"/>
    </source>
</evidence>
<feature type="transmembrane region" description="Helical" evidence="11">
    <location>
        <begin position="654"/>
        <end position="671"/>
    </location>
</feature>
<comment type="similarity">
    <text evidence="2">Belongs to the otopetrin family.</text>
</comment>
<keyword evidence="3" id="KW-0813">Transport</keyword>
<feature type="transmembrane region" description="Helical" evidence="11">
    <location>
        <begin position="617"/>
        <end position="634"/>
    </location>
</feature>
<evidence type="ECO:0000256" key="10">
    <source>
        <dbReference type="ARBA" id="ARBA00023303"/>
    </source>
</evidence>
<keyword evidence="10" id="KW-0407">Ion channel</keyword>
<name>A0A1I7ZIG8_9BILA</name>
<dbReference type="GO" id="GO:0005886">
    <property type="term" value="C:plasma membrane"/>
    <property type="evidence" value="ECO:0007669"/>
    <property type="project" value="UniProtKB-SubCell"/>
</dbReference>